<dbReference type="Proteomes" id="UP001595885">
    <property type="component" value="Unassembled WGS sequence"/>
</dbReference>
<dbReference type="RefSeq" id="WP_379737693.1">
    <property type="nucleotide sequence ID" value="NZ_JBHSGW010000001.1"/>
</dbReference>
<gene>
    <name evidence="2" type="ORF">ACFO3U_01375</name>
</gene>
<evidence type="ECO:0008006" key="4">
    <source>
        <dbReference type="Google" id="ProtNLM"/>
    </source>
</evidence>
<keyword evidence="3" id="KW-1185">Reference proteome</keyword>
<feature type="transmembrane region" description="Helical" evidence="1">
    <location>
        <begin position="7"/>
        <end position="22"/>
    </location>
</feature>
<evidence type="ECO:0000313" key="3">
    <source>
        <dbReference type="Proteomes" id="UP001595885"/>
    </source>
</evidence>
<evidence type="ECO:0000256" key="1">
    <source>
        <dbReference type="SAM" id="Phobius"/>
    </source>
</evidence>
<evidence type="ECO:0000313" key="2">
    <source>
        <dbReference type="EMBL" id="MFC4738636.1"/>
    </source>
</evidence>
<reference evidence="3" key="1">
    <citation type="journal article" date="2019" name="Int. J. Syst. Evol. Microbiol.">
        <title>The Global Catalogue of Microorganisms (GCM) 10K type strain sequencing project: providing services to taxonomists for standard genome sequencing and annotation.</title>
        <authorList>
            <consortium name="The Broad Institute Genomics Platform"/>
            <consortium name="The Broad Institute Genome Sequencing Center for Infectious Disease"/>
            <person name="Wu L."/>
            <person name="Ma J."/>
        </authorList>
    </citation>
    <scope>NUCLEOTIDE SEQUENCE [LARGE SCALE GENOMIC DNA]</scope>
    <source>
        <strain evidence="3">CCUG 50349</strain>
    </source>
</reference>
<accession>A0ABV9P0G8</accession>
<protein>
    <recommendedName>
        <fullName evidence="4">Isoleucyl-tRNA synthetase</fullName>
    </recommendedName>
</protein>
<feature type="transmembrane region" description="Helical" evidence="1">
    <location>
        <begin position="34"/>
        <end position="51"/>
    </location>
</feature>
<dbReference type="EMBL" id="JBHSGW010000001">
    <property type="protein sequence ID" value="MFC4738636.1"/>
    <property type="molecule type" value="Genomic_DNA"/>
</dbReference>
<organism evidence="2 3">
    <name type="scientific">Flavobacterium ponti</name>
    <dbReference type="NCBI Taxonomy" id="665133"/>
    <lineage>
        <taxon>Bacteria</taxon>
        <taxon>Pseudomonadati</taxon>
        <taxon>Bacteroidota</taxon>
        <taxon>Flavobacteriia</taxon>
        <taxon>Flavobacteriales</taxon>
        <taxon>Flavobacteriaceae</taxon>
        <taxon>Flavobacterium</taxon>
    </lineage>
</organism>
<keyword evidence="1" id="KW-0812">Transmembrane</keyword>
<name>A0ABV9P0G8_9FLAO</name>
<proteinExistence type="predicted"/>
<keyword evidence="1" id="KW-0472">Membrane</keyword>
<sequence length="77" mass="9198">MKYLVRILFLIVVGFVAFGYFYKNNGNNEGDKWIGIGVLILAFVLMPVFIYHRYRNKKLKDFELNFNLKEEEDTENQ</sequence>
<comment type="caution">
    <text evidence="2">The sequence shown here is derived from an EMBL/GenBank/DDBJ whole genome shotgun (WGS) entry which is preliminary data.</text>
</comment>
<keyword evidence="1" id="KW-1133">Transmembrane helix</keyword>